<dbReference type="RefSeq" id="WP_134057357.1">
    <property type="nucleotide sequence ID" value="NZ_AP022586.1"/>
</dbReference>
<keyword evidence="1 3" id="KW-0560">Oxidoreductase</keyword>
<evidence type="ECO:0000256" key="4">
    <source>
        <dbReference type="SAM" id="MobiDB-lite"/>
    </source>
</evidence>
<accession>A0AAD1INU8</accession>
<evidence type="ECO:0000256" key="1">
    <source>
        <dbReference type="ARBA" id="ARBA00023002"/>
    </source>
</evidence>
<dbReference type="InterPro" id="IPR011057">
    <property type="entry name" value="Mss4-like_sf"/>
</dbReference>
<dbReference type="SUPFAM" id="SSF51316">
    <property type="entry name" value="Mss4-like"/>
    <property type="match status" value="1"/>
</dbReference>
<feature type="compositionally biased region" description="Basic and acidic residues" evidence="4">
    <location>
        <begin position="1"/>
        <end position="11"/>
    </location>
</feature>
<dbReference type="PANTHER" id="PTHR10173:SF59">
    <property type="entry name" value="PEPTIDE METHIONINE SULFOXIDE REDUCTASE MSRA_MSRB"/>
    <property type="match status" value="1"/>
</dbReference>
<dbReference type="InterPro" id="IPR002579">
    <property type="entry name" value="Met_Sox_Rdtase_MsrB_dom"/>
</dbReference>
<dbReference type="PANTHER" id="PTHR10173">
    <property type="entry name" value="METHIONINE SULFOXIDE REDUCTASE"/>
    <property type="match status" value="1"/>
</dbReference>
<evidence type="ECO:0000259" key="5">
    <source>
        <dbReference type="PROSITE" id="PS51790"/>
    </source>
</evidence>
<dbReference type="EC" id="1.8.4.12" evidence="3"/>
<evidence type="ECO:0000256" key="3">
    <source>
        <dbReference type="HAMAP-Rule" id="MF_01400"/>
    </source>
</evidence>
<dbReference type="EMBL" id="AP022586">
    <property type="protein sequence ID" value="BBY18894.1"/>
    <property type="molecule type" value="Genomic_DNA"/>
</dbReference>
<dbReference type="GO" id="GO:0005737">
    <property type="term" value="C:cytoplasm"/>
    <property type="evidence" value="ECO:0007669"/>
    <property type="project" value="TreeGrafter"/>
</dbReference>
<dbReference type="PROSITE" id="PS51790">
    <property type="entry name" value="MSRB"/>
    <property type="match status" value="1"/>
</dbReference>
<dbReference type="GO" id="GO:0033743">
    <property type="term" value="F:peptide-methionine (R)-S-oxide reductase activity"/>
    <property type="evidence" value="ECO:0007669"/>
    <property type="project" value="UniProtKB-UniRule"/>
</dbReference>
<evidence type="ECO:0000313" key="6">
    <source>
        <dbReference type="EMBL" id="BBY18894.1"/>
    </source>
</evidence>
<proteinExistence type="inferred from homology"/>
<comment type="catalytic activity">
    <reaction evidence="2 3">
        <text>L-methionyl-[protein] + [thioredoxin]-disulfide + H2O = L-methionyl-(R)-S-oxide-[protein] + [thioredoxin]-dithiol</text>
        <dbReference type="Rhea" id="RHEA:24164"/>
        <dbReference type="Rhea" id="RHEA-COMP:10698"/>
        <dbReference type="Rhea" id="RHEA-COMP:10700"/>
        <dbReference type="Rhea" id="RHEA-COMP:12313"/>
        <dbReference type="Rhea" id="RHEA-COMP:12314"/>
        <dbReference type="ChEBI" id="CHEBI:15377"/>
        <dbReference type="ChEBI" id="CHEBI:16044"/>
        <dbReference type="ChEBI" id="CHEBI:29950"/>
        <dbReference type="ChEBI" id="CHEBI:45764"/>
        <dbReference type="ChEBI" id="CHEBI:50058"/>
        <dbReference type="EC" id="1.8.4.12"/>
    </reaction>
</comment>
<evidence type="ECO:0000256" key="2">
    <source>
        <dbReference type="ARBA" id="ARBA00048488"/>
    </source>
</evidence>
<dbReference type="GO" id="GO:0030091">
    <property type="term" value="P:protein repair"/>
    <property type="evidence" value="ECO:0007669"/>
    <property type="project" value="InterPro"/>
</dbReference>
<comment type="similarity">
    <text evidence="3">Belongs to the MsrB Met sulfoxide reductase family.</text>
</comment>
<dbReference type="Pfam" id="PF01641">
    <property type="entry name" value="SelR"/>
    <property type="match status" value="1"/>
</dbReference>
<gene>
    <name evidence="6" type="primary">msrB_2</name>
    <name evidence="3" type="synonym">msrB</name>
    <name evidence="6" type="ORF">MLIT_44860</name>
</gene>
<feature type="active site" description="Nucleophile" evidence="3">
    <location>
        <position position="125"/>
    </location>
</feature>
<feature type="region of interest" description="Disordered" evidence="4">
    <location>
        <begin position="1"/>
        <end position="39"/>
    </location>
</feature>
<feature type="domain" description="MsrB" evidence="5">
    <location>
        <begin position="13"/>
        <end position="136"/>
    </location>
</feature>
<dbReference type="Gene3D" id="2.170.150.20">
    <property type="entry name" value="Peptide methionine sulfoxide reductase"/>
    <property type="match status" value="1"/>
</dbReference>
<reference evidence="6 7" key="1">
    <citation type="journal article" date="2019" name="Emerg. Microbes Infect.">
        <title>Comprehensive subspecies identification of 175 nontuberculous mycobacteria species based on 7547 genomic profiles.</title>
        <authorList>
            <person name="Matsumoto Y."/>
            <person name="Kinjo T."/>
            <person name="Motooka D."/>
            <person name="Nabeya D."/>
            <person name="Jung N."/>
            <person name="Uechi K."/>
            <person name="Horii T."/>
            <person name="Iida T."/>
            <person name="Fujita J."/>
            <person name="Nakamura S."/>
        </authorList>
    </citation>
    <scope>NUCLEOTIDE SEQUENCE [LARGE SCALE GENOMIC DNA]</scope>
    <source>
        <strain evidence="6 7">JCM 17423</strain>
    </source>
</reference>
<dbReference type="FunFam" id="2.170.150.20:FF:000003">
    <property type="entry name" value="Peptide methionine sulfoxide reductase MsrB"/>
    <property type="match status" value="1"/>
</dbReference>
<sequence length="160" mass="17899">MAQGHDNDRYNRNPAAVDALSPEQYHVTQEGGTERPFTGEYWDNHEPGIYVDVVSGEPLFASVDKFESGSGWPSFTRPLEAANVAEKRDFSHLMIRTEVRSAHGDSHLGHVFTDGPRAQGGLRYCINSAALRFVHLDELEAQGYGEYRTLFEAADKEEAR</sequence>
<dbReference type="HAMAP" id="MF_01400">
    <property type="entry name" value="MsrB"/>
    <property type="match status" value="1"/>
</dbReference>
<dbReference type="NCBIfam" id="TIGR00357">
    <property type="entry name" value="peptide-methionine (R)-S-oxide reductase MsrB"/>
    <property type="match status" value="1"/>
</dbReference>
<dbReference type="Proteomes" id="UP000466607">
    <property type="component" value="Chromosome"/>
</dbReference>
<dbReference type="InterPro" id="IPR028427">
    <property type="entry name" value="Met_Sox_Rdtase_MsrB"/>
</dbReference>
<organism evidence="6 7">
    <name type="scientific">Mycolicibacterium litorale</name>
    <dbReference type="NCBI Taxonomy" id="758802"/>
    <lineage>
        <taxon>Bacteria</taxon>
        <taxon>Bacillati</taxon>
        <taxon>Actinomycetota</taxon>
        <taxon>Actinomycetes</taxon>
        <taxon>Mycobacteriales</taxon>
        <taxon>Mycobacteriaceae</taxon>
        <taxon>Mycolicibacterium</taxon>
    </lineage>
</organism>
<name>A0AAD1INU8_9MYCO</name>
<dbReference type="GO" id="GO:0006979">
    <property type="term" value="P:response to oxidative stress"/>
    <property type="evidence" value="ECO:0007669"/>
    <property type="project" value="InterPro"/>
</dbReference>
<comment type="caution">
    <text evidence="3">Lacks conserved residue(s) required for the propagation of feature annotation.</text>
</comment>
<protein>
    <recommendedName>
        <fullName evidence="3">Peptide methionine sulfoxide reductase MsrB</fullName>
        <ecNumber evidence="3">1.8.4.12</ecNumber>
    </recommendedName>
    <alternativeName>
        <fullName evidence="3">Peptide-methionine (R)-S-oxide reductase</fullName>
    </alternativeName>
</protein>
<keyword evidence="7" id="KW-1185">Reference proteome</keyword>
<evidence type="ECO:0000313" key="7">
    <source>
        <dbReference type="Proteomes" id="UP000466607"/>
    </source>
</evidence>
<dbReference type="AlphaFoldDB" id="A0AAD1INU8"/>